<reference evidence="2 3" key="1">
    <citation type="submission" date="2022-12" db="EMBL/GenBank/DDBJ databases">
        <title>Dasania phycosphaerae sp. nov., isolated from particulate material of the south coast of Korea.</title>
        <authorList>
            <person name="Jiang Y."/>
        </authorList>
    </citation>
    <scope>NUCLEOTIDE SEQUENCE [LARGE SCALE GENOMIC DNA]</scope>
    <source>
        <strain evidence="2 3">GY-19</strain>
    </source>
</reference>
<dbReference type="Proteomes" id="UP001069090">
    <property type="component" value="Unassembled WGS sequence"/>
</dbReference>
<comment type="caution">
    <text evidence="2">The sequence shown here is derived from an EMBL/GenBank/DDBJ whole genome shotgun (WGS) entry which is preliminary data.</text>
</comment>
<dbReference type="CDD" id="cd00093">
    <property type="entry name" value="HTH_XRE"/>
    <property type="match status" value="1"/>
</dbReference>
<accession>A0A9J6RKN2</accession>
<dbReference type="SUPFAM" id="SSF47413">
    <property type="entry name" value="lambda repressor-like DNA-binding domains"/>
    <property type="match status" value="1"/>
</dbReference>
<dbReference type="InterPro" id="IPR010982">
    <property type="entry name" value="Lambda_DNA-bd_dom_sf"/>
</dbReference>
<evidence type="ECO:0000259" key="1">
    <source>
        <dbReference type="PROSITE" id="PS50943"/>
    </source>
</evidence>
<name>A0A9J6RKN2_9GAMM</name>
<dbReference type="Pfam" id="PF13443">
    <property type="entry name" value="HTH_26"/>
    <property type="match status" value="1"/>
</dbReference>
<dbReference type="PROSITE" id="PS50943">
    <property type="entry name" value="HTH_CROC1"/>
    <property type="match status" value="1"/>
</dbReference>
<dbReference type="GO" id="GO:0003677">
    <property type="term" value="F:DNA binding"/>
    <property type="evidence" value="ECO:0007669"/>
    <property type="project" value="InterPro"/>
</dbReference>
<keyword evidence="3" id="KW-1185">Reference proteome</keyword>
<feature type="domain" description="HTH cro/C1-type" evidence="1">
    <location>
        <begin position="11"/>
        <end position="64"/>
    </location>
</feature>
<sequence>MPQISPLIKTLKKQLKANGHTYLDVAKLLDLSEASVKRLFAEQNFTLQRLEQICHMMGLEISELVQLMEGEQRKIIQLSLEQEQEIASDLLLLMVTACVINGYSYQDLIDQYDIKPTDCIQKLAALDRLKIIELLPNNRIKLLVAANFSWQRNGPIQKFFQEKVEQEFFSTGFDQDHESLIVVNGLLSKASNLEFQKKMQRLAKEFSELAQHDMALPMDNKHGNTVVLAIRRWQYNLFESIRKK</sequence>
<proteinExistence type="predicted"/>
<dbReference type="SMART" id="SM00530">
    <property type="entry name" value="HTH_XRE"/>
    <property type="match status" value="1"/>
</dbReference>
<organism evidence="2 3">
    <name type="scientific">Dasania phycosphaerae</name>
    <dbReference type="NCBI Taxonomy" id="2950436"/>
    <lineage>
        <taxon>Bacteria</taxon>
        <taxon>Pseudomonadati</taxon>
        <taxon>Pseudomonadota</taxon>
        <taxon>Gammaproteobacteria</taxon>
        <taxon>Cellvibrionales</taxon>
        <taxon>Spongiibacteraceae</taxon>
        <taxon>Dasania</taxon>
    </lineage>
</organism>
<dbReference type="AlphaFoldDB" id="A0A9J6RKN2"/>
<evidence type="ECO:0000313" key="3">
    <source>
        <dbReference type="Proteomes" id="UP001069090"/>
    </source>
</evidence>
<dbReference type="InterPro" id="IPR001387">
    <property type="entry name" value="Cro/C1-type_HTH"/>
</dbReference>
<gene>
    <name evidence="2" type="ORF">O0V09_07105</name>
</gene>
<dbReference type="EMBL" id="JAPTGG010000004">
    <property type="protein sequence ID" value="MCZ0864962.1"/>
    <property type="molecule type" value="Genomic_DNA"/>
</dbReference>
<dbReference type="RefSeq" id="WP_258331112.1">
    <property type="nucleotide sequence ID" value="NZ_JAPTGG010000004.1"/>
</dbReference>
<evidence type="ECO:0000313" key="2">
    <source>
        <dbReference type="EMBL" id="MCZ0864962.1"/>
    </source>
</evidence>
<protein>
    <submittedName>
        <fullName evidence="2">Helix-turn-helix transcriptional regulator</fullName>
    </submittedName>
</protein>